<evidence type="ECO:0000256" key="5">
    <source>
        <dbReference type="SAM" id="MobiDB-lite"/>
    </source>
</evidence>
<dbReference type="Pfam" id="PF15554">
    <property type="entry name" value="FSIP1"/>
    <property type="match status" value="1"/>
</dbReference>
<gene>
    <name evidence="6" type="ORF">WMY93_017568</name>
</gene>
<organism evidence="6 7">
    <name type="scientific">Mugilogobius chulae</name>
    <name type="common">yellowstripe goby</name>
    <dbReference type="NCBI Taxonomy" id="88201"/>
    <lineage>
        <taxon>Eukaryota</taxon>
        <taxon>Metazoa</taxon>
        <taxon>Chordata</taxon>
        <taxon>Craniata</taxon>
        <taxon>Vertebrata</taxon>
        <taxon>Euteleostomi</taxon>
        <taxon>Actinopterygii</taxon>
        <taxon>Neopterygii</taxon>
        <taxon>Teleostei</taxon>
        <taxon>Neoteleostei</taxon>
        <taxon>Acanthomorphata</taxon>
        <taxon>Gobiaria</taxon>
        <taxon>Gobiiformes</taxon>
        <taxon>Gobioidei</taxon>
        <taxon>Gobiidae</taxon>
        <taxon>Gobionellinae</taxon>
        <taxon>Mugilogobius</taxon>
    </lineage>
</organism>
<feature type="coiled-coil region" evidence="4">
    <location>
        <begin position="243"/>
        <end position="270"/>
    </location>
</feature>
<evidence type="ECO:0000256" key="4">
    <source>
        <dbReference type="SAM" id="Coils"/>
    </source>
</evidence>
<dbReference type="PANTHER" id="PTHR22012:SF2">
    <property type="entry name" value="FIBROUS SHEATH-INTERACTING PROTEIN 1"/>
    <property type="match status" value="1"/>
</dbReference>
<feature type="coiled-coil region" evidence="4">
    <location>
        <begin position="97"/>
        <end position="124"/>
    </location>
</feature>
<sequence>MEIFRGPLDNISRPASSELTGIRVASASLPQSERNNVGSSALLSLVVLTNSVQSAFEVSSGGSNVCTLNSDGDDNENEENVKIQKAIEEMRRLDEVLSLKTVQEQEAKRRREKLRNELWQELLQNTPKGRSECAREASNTRSFLALDVFTSKVHKEELNFEPVFHTEAPDCNADSHHHHYVVNSRSSILSVNDEESETKFVGIEERDFQGKCCEASNRKQKHKDFVQRNIELISGEGGQEILTHLEKERLDKLLREIDQEEEDCARGSDAEDDVWAVSVSSGQGYTPEPPDLRHLHDIDTRIRLLLPVEEFASLQASFSNLSEFQGRGSGAGWRTEGDPLPGEKALKDIKERRGQERRLQEIQQQLQRLSRGQDMTDEDPELTQEQLQGLLEECELAETWSSDIDVKQLTPP</sequence>
<dbReference type="PRINTS" id="PR02075">
    <property type="entry name" value="FIBSHEATHIP1"/>
</dbReference>
<evidence type="ECO:0000256" key="1">
    <source>
        <dbReference type="ARBA" id="ARBA00010495"/>
    </source>
</evidence>
<evidence type="ECO:0000256" key="2">
    <source>
        <dbReference type="ARBA" id="ARBA00019480"/>
    </source>
</evidence>
<keyword evidence="3 4" id="KW-0175">Coiled coil</keyword>
<comment type="caution">
    <text evidence="6">The sequence shown here is derived from an EMBL/GenBank/DDBJ whole genome shotgun (WGS) entry which is preliminary data.</text>
</comment>
<feature type="compositionally biased region" description="Low complexity" evidence="5">
    <location>
        <begin position="361"/>
        <end position="370"/>
    </location>
</feature>
<comment type="similarity">
    <text evidence="1">Belongs to the FSIP1 family.</text>
</comment>
<dbReference type="EMBL" id="JBBPFD010000012">
    <property type="protein sequence ID" value="KAK7904961.1"/>
    <property type="molecule type" value="Genomic_DNA"/>
</dbReference>
<keyword evidence="7" id="KW-1185">Reference proteome</keyword>
<dbReference type="Proteomes" id="UP001460270">
    <property type="component" value="Unassembled WGS sequence"/>
</dbReference>
<feature type="region of interest" description="Disordered" evidence="5">
    <location>
        <begin position="353"/>
        <end position="384"/>
    </location>
</feature>
<dbReference type="InterPro" id="IPR026246">
    <property type="entry name" value="Fsip1"/>
</dbReference>
<dbReference type="AlphaFoldDB" id="A0AAW0P063"/>
<dbReference type="PANTHER" id="PTHR22012">
    <property type="entry name" value="FIBROUS SHEATH INTERACTING PROTEIN 1"/>
    <property type="match status" value="1"/>
</dbReference>
<name>A0AAW0P063_9GOBI</name>
<evidence type="ECO:0000256" key="3">
    <source>
        <dbReference type="ARBA" id="ARBA00023054"/>
    </source>
</evidence>
<proteinExistence type="inferred from homology"/>
<evidence type="ECO:0000313" key="6">
    <source>
        <dbReference type="EMBL" id="KAK7904961.1"/>
    </source>
</evidence>
<reference evidence="7" key="1">
    <citation type="submission" date="2024-04" db="EMBL/GenBank/DDBJ databases">
        <title>Salinicola lusitanus LLJ914,a marine bacterium isolated from the Okinawa Trough.</title>
        <authorList>
            <person name="Li J."/>
        </authorList>
    </citation>
    <scope>NUCLEOTIDE SEQUENCE [LARGE SCALE GENOMIC DNA]</scope>
</reference>
<accession>A0AAW0P063</accession>
<evidence type="ECO:0000313" key="7">
    <source>
        <dbReference type="Proteomes" id="UP001460270"/>
    </source>
</evidence>
<protein>
    <recommendedName>
        <fullName evidence="2">Fibrous sheath-interacting protein 1</fullName>
    </recommendedName>
</protein>